<protein>
    <recommendedName>
        <fullName evidence="3">F-box domain-containing protein</fullName>
    </recommendedName>
</protein>
<evidence type="ECO:0008006" key="3">
    <source>
        <dbReference type="Google" id="ProtNLM"/>
    </source>
</evidence>
<name>A0A1M2VYJ7_TRAPU</name>
<sequence>MCNVGGDGASLASAVPERWTSSLNVDVVLLIMSFCDKHTLTRTMGTCPTLRREGAKLLLGGHVSIRDLRALVSFIFFVKAHKPTILYHLRSLNLVVGTIHPNLALILVRILAHSRNLHTLSLPHTRDLFASHPIIRDLICQLRSLRHLTLHRCGKFSGNKLMLKSPLISLTISYVAPEPFFDTLSDQDGPMYHPMLLCASVSPTLESLDIQYSRQYGAVVWMSPFTFPKTRTLAIHDNMPYTAPYATSFPHLTHLTISTTHQQRGTDLDSGAEAVEDHRSLNQTAQSICGTWARLEHLVGDVAGLYLLAPSCSVGHLTVAPVSETLHLEYLFAVLMDTEPAALDVTLTIALLAHAWPAFVSDLTQAGTTLFSSLTLAISVGPLGADDDEDFDIEEIMDKFIDGLSDYKLQSLKVSLYPLPSPGSSPVDPPTSLSTLVPTDPTTFADPPLNPTETSLSVFGLLAFVEKLEDALPSLKSAEIRVVRPGSLKEDFVLLSKGEDGEGILAHSTSR</sequence>
<organism evidence="1 2">
    <name type="scientific">Trametes pubescens</name>
    <name type="common">White-rot fungus</name>
    <dbReference type="NCBI Taxonomy" id="154538"/>
    <lineage>
        <taxon>Eukaryota</taxon>
        <taxon>Fungi</taxon>
        <taxon>Dikarya</taxon>
        <taxon>Basidiomycota</taxon>
        <taxon>Agaricomycotina</taxon>
        <taxon>Agaricomycetes</taxon>
        <taxon>Polyporales</taxon>
        <taxon>Polyporaceae</taxon>
        <taxon>Trametes</taxon>
    </lineage>
</organism>
<evidence type="ECO:0000313" key="1">
    <source>
        <dbReference type="EMBL" id="OJT12616.1"/>
    </source>
</evidence>
<gene>
    <name evidence="1" type="ORF">TRAPUB_10857</name>
</gene>
<dbReference type="Gene3D" id="3.80.10.10">
    <property type="entry name" value="Ribonuclease Inhibitor"/>
    <property type="match status" value="1"/>
</dbReference>
<dbReference type="EMBL" id="MNAD01000475">
    <property type="protein sequence ID" value="OJT12616.1"/>
    <property type="molecule type" value="Genomic_DNA"/>
</dbReference>
<dbReference type="OMA" id="TTHQQRG"/>
<dbReference type="InterPro" id="IPR032675">
    <property type="entry name" value="LRR_dom_sf"/>
</dbReference>
<dbReference type="AlphaFoldDB" id="A0A1M2VYJ7"/>
<proteinExistence type="predicted"/>
<dbReference type="SUPFAM" id="SSF52047">
    <property type="entry name" value="RNI-like"/>
    <property type="match status" value="1"/>
</dbReference>
<evidence type="ECO:0000313" key="2">
    <source>
        <dbReference type="Proteomes" id="UP000184267"/>
    </source>
</evidence>
<comment type="caution">
    <text evidence="1">The sequence shown here is derived from an EMBL/GenBank/DDBJ whole genome shotgun (WGS) entry which is preliminary data.</text>
</comment>
<reference evidence="1 2" key="1">
    <citation type="submission" date="2016-10" db="EMBL/GenBank/DDBJ databases">
        <title>Genome sequence of the basidiomycete white-rot fungus Trametes pubescens.</title>
        <authorList>
            <person name="Makela M.R."/>
            <person name="Granchi Z."/>
            <person name="Peng M."/>
            <person name="De Vries R.P."/>
            <person name="Grigoriev I."/>
            <person name="Riley R."/>
            <person name="Hilden K."/>
        </authorList>
    </citation>
    <scope>NUCLEOTIDE SEQUENCE [LARGE SCALE GENOMIC DNA]</scope>
    <source>
        <strain evidence="1 2">FBCC735</strain>
    </source>
</reference>
<accession>A0A1M2VYJ7</accession>
<dbReference type="Proteomes" id="UP000184267">
    <property type="component" value="Unassembled WGS sequence"/>
</dbReference>
<keyword evidence="2" id="KW-1185">Reference proteome</keyword>
<dbReference type="OrthoDB" id="2755760at2759"/>